<dbReference type="Proteomes" id="UP000582016">
    <property type="component" value="Unassembled WGS sequence"/>
</dbReference>
<name>A0A8H5JJD3_9HYPO</name>
<proteinExistence type="predicted"/>
<protein>
    <submittedName>
        <fullName evidence="1">Uncharacterized protein</fullName>
    </submittedName>
</protein>
<dbReference type="EMBL" id="JAAOAQ010000288">
    <property type="protein sequence ID" value="KAF5556438.1"/>
    <property type="molecule type" value="Genomic_DNA"/>
</dbReference>
<comment type="caution">
    <text evidence="1">The sequence shown here is derived from an EMBL/GenBank/DDBJ whole genome shotgun (WGS) entry which is preliminary data.</text>
</comment>
<reference evidence="1 2" key="1">
    <citation type="submission" date="2020-05" db="EMBL/GenBank/DDBJ databases">
        <title>Identification and distribution of gene clusters putatively required for synthesis of sphingolipid metabolism inhibitors in phylogenetically diverse species of the filamentous fungus Fusarium.</title>
        <authorList>
            <person name="Kim H.-S."/>
            <person name="Busman M."/>
            <person name="Brown D.W."/>
            <person name="Divon H."/>
            <person name="Uhlig S."/>
            <person name="Proctor R.H."/>
        </authorList>
    </citation>
    <scope>NUCLEOTIDE SEQUENCE [LARGE SCALE GENOMIC DNA]</scope>
    <source>
        <strain evidence="1 2">NRRL 13617</strain>
    </source>
</reference>
<accession>A0A8H5JJD3</accession>
<organism evidence="1 2">
    <name type="scientific">Fusarium phyllophilum</name>
    <dbReference type="NCBI Taxonomy" id="47803"/>
    <lineage>
        <taxon>Eukaryota</taxon>
        <taxon>Fungi</taxon>
        <taxon>Dikarya</taxon>
        <taxon>Ascomycota</taxon>
        <taxon>Pezizomycotina</taxon>
        <taxon>Sordariomycetes</taxon>
        <taxon>Hypocreomycetidae</taxon>
        <taxon>Hypocreales</taxon>
        <taxon>Nectriaceae</taxon>
        <taxon>Fusarium</taxon>
        <taxon>Fusarium fujikuroi species complex</taxon>
    </lineage>
</organism>
<sequence>MITSSSSSSLTLASMSSDGTLTNVPPLTHDCDYTEWVRIVRDNFRKRGTLGLIENEEGSGVRRKQKEKTNREAADKNEREYLLSCCLSLKVRKYVLLFPLTKTVRQVWYAIRKEIKGLNTEERYALLLIFMMQSGTPYPSTEEFLDAIDDRWDQLARHFPYTLPSILRLTTALLGTKNHDEMLYTGFLKSLNGDEPTYRGLREYVTREAEADCNLFDTMEKPEDVKPILKLLTKRKGKPW</sequence>
<dbReference type="AlphaFoldDB" id="A0A8H5JJD3"/>
<keyword evidence="2" id="KW-1185">Reference proteome</keyword>
<dbReference type="OrthoDB" id="10329733at2759"/>
<evidence type="ECO:0000313" key="2">
    <source>
        <dbReference type="Proteomes" id="UP000582016"/>
    </source>
</evidence>
<evidence type="ECO:0000313" key="1">
    <source>
        <dbReference type="EMBL" id="KAF5556438.1"/>
    </source>
</evidence>
<gene>
    <name evidence="1" type="ORF">FPHYL_7939</name>
</gene>